<evidence type="ECO:0000313" key="13">
    <source>
        <dbReference type="Proteomes" id="UP000006790"/>
    </source>
</evidence>
<dbReference type="EC" id="3.1.3.16" evidence="3"/>
<evidence type="ECO:0000256" key="5">
    <source>
        <dbReference type="ARBA" id="ARBA00022801"/>
    </source>
</evidence>
<evidence type="ECO:0000256" key="10">
    <source>
        <dbReference type="SAM" id="MobiDB-lite"/>
    </source>
</evidence>
<dbReference type="PANTHER" id="PTHR13832:SF803">
    <property type="entry name" value="PROTEIN PHOSPHATASE 1G"/>
    <property type="match status" value="1"/>
</dbReference>
<dbReference type="RefSeq" id="XP_003645745.1">
    <property type="nucleotide sequence ID" value="XM_003645697.1"/>
</dbReference>
<dbReference type="OMA" id="MQGYRMT"/>
<dbReference type="Proteomes" id="UP000006790">
    <property type="component" value="Chromosome 3"/>
</dbReference>
<evidence type="ECO:0000256" key="7">
    <source>
        <dbReference type="ARBA" id="ARBA00022912"/>
    </source>
</evidence>
<dbReference type="CDD" id="cd00143">
    <property type="entry name" value="PP2Cc"/>
    <property type="match status" value="1"/>
</dbReference>
<dbReference type="STRING" id="931890.G8JS09"/>
<evidence type="ECO:0000313" key="12">
    <source>
        <dbReference type="EMBL" id="AET38928.1"/>
    </source>
</evidence>
<dbReference type="SMART" id="SM00332">
    <property type="entry name" value="PP2Cc"/>
    <property type="match status" value="1"/>
</dbReference>
<sequence length="432" mass="48391">MGQLLSHPLTEKTIIYNSYSTETHFQLQVPQQQESLKPQNSGERRHRHLHLRRHSHDTKPCDAAPSASKGANNSTLTLPKEARHIQFYNCVGSMQGYRLTQEDSHLVANCESQLVVKFRNPLNDDVVETIYLSVFGVFDGHGGDECSQYLATSEQGLLKWIKYSFENHKYGSALSKADTNESNVRCFKTLQGLICQILKDSFTLQDQDLHGHFANASCGSTAVVAVIVNGSTLYVVNCGDSRCILSSKSKCIKTMSFDHKPQHIGELIRINDDGGTVSLGRVGGVLALSRAFGDFQFKRSVAYKDSQLNNPVINKKFVPWAEAQVTVEPDLLVHKIDYSRDEFLVLACDGIWDIYTNKALVQFIKYHLTLGSKLDDIVTKMLDHGIARADSNTGVGFDNMTVIVLILNRPGETLDQWYSKMKARLEREKGLF</sequence>
<dbReference type="eggNOG" id="KOG0698">
    <property type="taxonomic scope" value="Eukaryota"/>
</dbReference>
<dbReference type="GO" id="GO:0046872">
    <property type="term" value="F:metal ion binding"/>
    <property type="evidence" value="ECO:0007669"/>
    <property type="project" value="UniProtKB-KW"/>
</dbReference>
<dbReference type="Pfam" id="PF00481">
    <property type="entry name" value="PP2C"/>
    <property type="match status" value="1"/>
</dbReference>
<dbReference type="Gene3D" id="3.60.40.10">
    <property type="entry name" value="PPM-type phosphatase domain"/>
    <property type="match status" value="1"/>
</dbReference>
<dbReference type="PANTHER" id="PTHR13832">
    <property type="entry name" value="PROTEIN PHOSPHATASE 2C"/>
    <property type="match status" value="1"/>
</dbReference>
<evidence type="ECO:0000256" key="3">
    <source>
        <dbReference type="ARBA" id="ARBA00013081"/>
    </source>
</evidence>
<proteinExistence type="inferred from homology"/>
<dbReference type="OrthoDB" id="10264738at2759"/>
<feature type="compositionally biased region" description="Basic residues" evidence="10">
    <location>
        <begin position="44"/>
        <end position="56"/>
    </location>
</feature>
<dbReference type="EMBL" id="CP002499">
    <property type="protein sequence ID" value="AET38928.1"/>
    <property type="molecule type" value="Genomic_DNA"/>
</dbReference>
<dbReference type="InterPro" id="IPR000222">
    <property type="entry name" value="PP2C_BS"/>
</dbReference>
<evidence type="ECO:0000256" key="4">
    <source>
        <dbReference type="ARBA" id="ARBA00022723"/>
    </source>
</evidence>
<comment type="similarity">
    <text evidence="2 9">Belongs to the PP2C family.</text>
</comment>
<comment type="cofactor">
    <cofactor evidence="1">
        <name>Mn(2+)</name>
        <dbReference type="ChEBI" id="CHEBI:29035"/>
    </cofactor>
</comment>
<dbReference type="SUPFAM" id="SSF81606">
    <property type="entry name" value="PP2C-like"/>
    <property type="match status" value="1"/>
</dbReference>
<dbReference type="InterPro" id="IPR001932">
    <property type="entry name" value="PPM-type_phosphatase-like_dom"/>
</dbReference>
<accession>G8JS09</accession>
<dbReference type="FunFam" id="3.60.40.10:FF:000087">
    <property type="entry name" value="Type 2C protein phosphatase"/>
    <property type="match status" value="1"/>
</dbReference>
<dbReference type="PROSITE" id="PS51746">
    <property type="entry name" value="PPM_2"/>
    <property type="match status" value="1"/>
</dbReference>
<evidence type="ECO:0000256" key="6">
    <source>
        <dbReference type="ARBA" id="ARBA00022842"/>
    </source>
</evidence>
<keyword evidence="4" id="KW-0479">Metal-binding</keyword>
<dbReference type="FunCoup" id="G8JS09">
    <property type="interactions" value="157"/>
</dbReference>
<keyword evidence="13" id="KW-1185">Reference proteome</keyword>
<keyword evidence="5 9" id="KW-0378">Hydrolase</keyword>
<evidence type="ECO:0000256" key="8">
    <source>
        <dbReference type="ARBA" id="ARBA00023211"/>
    </source>
</evidence>
<dbReference type="GO" id="GO:0004722">
    <property type="term" value="F:protein serine/threonine phosphatase activity"/>
    <property type="evidence" value="ECO:0007669"/>
    <property type="project" value="UniProtKB-EC"/>
</dbReference>
<protein>
    <recommendedName>
        <fullName evidence="3">protein-serine/threonine phosphatase</fullName>
        <ecNumber evidence="3">3.1.3.16</ecNumber>
    </recommendedName>
</protein>
<reference evidence="13" key="1">
    <citation type="journal article" date="2012" name="G3 (Bethesda)">
        <title>Pichia sorbitophila, an interspecies yeast hybrid reveals early steps of genome resolution following polyploidization.</title>
        <authorList>
            <person name="Leh Louis V."/>
            <person name="Despons L."/>
            <person name="Friedrich A."/>
            <person name="Martin T."/>
            <person name="Durrens P."/>
            <person name="Casaregola S."/>
            <person name="Neuveglise C."/>
            <person name="Fairhead C."/>
            <person name="Marck C."/>
            <person name="Cruz J.A."/>
            <person name="Straub M.L."/>
            <person name="Kugler V."/>
            <person name="Sacerdot C."/>
            <person name="Uzunov Z."/>
            <person name="Thierry A."/>
            <person name="Weiss S."/>
            <person name="Bleykasten C."/>
            <person name="De Montigny J."/>
            <person name="Jacques N."/>
            <person name="Jung P."/>
            <person name="Lemaire M."/>
            <person name="Mallet S."/>
            <person name="Morel G."/>
            <person name="Richard G.F."/>
            <person name="Sarkar A."/>
            <person name="Savel G."/>
            <person name="Schacherer J."/>
            <person name="Seret M.L."/>
            <person name="Talla E."/>
            <person name="Samson G."/>
            <person name="Jubin C."/>
            <person name="Poulain J."/>
            <person name="Vacherie B."/>
            <person name="Barbe V."/>
            <person name="Pelletier E."/>
            <person name="Sherman D.J."/>
            <person name="Westhof E."/>
            <person name="Weissenbach J."/>
            <person name="Baret P.V."/>
            <person name="Wincker P."/>
            <person name="Gaillardin C."/>
            <person name="Dujon B."/>
            <person name="Souciet J.L."/>
        </authorList>
    </citation>
    <scope>NUCLEOTIDE SEQUENCE [LARGE SCALE GENOMIC DNA]</scope>
    <source>
        <strain evidence="13">CBS 270.75 / DBVPG 7215 / KCTC 17166 / NRRL Y-17582</strain>
    </source>
</reference>
<evidence type="ECO:0000259" key="11">
    <source>
        <dbReference type="PROSITE" id="PS51746"/>
    </source>
</evidence>
<dbReference type="GeneID" id="11472261"/>
<dbReference type="HOGENOM" id="CLU_013173_4_2_1"/>
<name>G8JS09_ERECY</name>
<keyword evidence="7 9" id="KW-0904">Protein phosphatase</keyword>
<dbReference type="AlphaFoldDB" id="G8JS09"/>
<feature type="region of interest" description="Disordered" evidence="10">
    <location>
        <begin position="29"/>
        <end position="74"/>
    </location>
</feature>
<dbReference type="KEGG" id="erc:Ecym_3443"/>
<evidence type="ECO:0000256" key="2">
    <source>
        <dbReference type="ARBA" id="ARBA00006702"/>
    </source>
</evidence>
<evidence type="ECO:0000256" key="9">
    <source>
        <dbReference type="RuleBase" id="RU003465"/>
    </source>
</evidence>
<keyword evidence="8" id="KW-0464">Manganese</keyword>
<feature type="compositionally biased region" description="Polar residues" evidence="10">
    <location>
        <begin position="29"/>
        <end position="41"/>
    </location>
</feature>
<dbReference type="PROSITE" id="PS01032">
    <property type="entry name" value="PPM_1"/>
    <property type="match status" value="1"/>
</dbReference>
<dbReference type="InterPro" id="IPR036457">
    <property type="entry name" value="PPM-type-like_dom_sf"/>
</dbReference>
<dbReference type="InterPro" id="IPR015655">
    <property type="entry name" value="PP2C"/>
</dbReference>
<dbReference type="InParanoid" id="G8JS09"/>
<evidence type="ECO:0000256" key="1">
    <source>
        <dbReference type="ARBA" id="ARBA00001936"/>
    </source>
</evidence>
<gene>
    <name evidence="12" type="ordered locus">Ecym_3443</name>
</gene>
<organism evidence="12 13">
    <name type="scientific">Eremothecium cymbalariae (strain CBS 270.75 / DBVPG 7215 / KCTC 17166 / NRRL Y-17582)</name>
    <name type="common">Yeast</name>
    <dbReference type="NCBI Taxonomy" id="931890"/>
    <lineage>
        <taxon>Eukaryota</taxon>
        <taxon>Fungi</taxon>
        <taxon>Dikarya</taxon>
        <taxon>Ascomycota</taxon>
        <taxon>Saccharomycotina</taxon>
        <taxon>Saccharomycetes</taxon>
        <taxon>Saccharomycetales</taxon>
        <taxon>Saccharomycetaceae</taxon>
        <taxon>Eremothecium</taxon>
    </lineage>
</organism>
<feature type="domain" description="PPM-type phosphatase" evidence="11">
    <location>
        <begin position="88"/>
        <end position="407"/>
    </location>
</feature>
<keyword evidence="6" id="KW-0460">Magnesium</keyword>